<keyword evidence="4" id="KW-1185">Reference proteome</keyword>
<dbReference type="RefSeq" id="WP_153406848.1">
    <property type="nucleotide sequence ID" value="NZ_ML762454.1"/>
</dbReference>
<proteinExistence type="inferred from homology"/>
<reference evidence="3 4" key="1">
    <citation type="submission" date="2019-10" db="EMBL/GenBank/DDBJ databases">
        <title>Gracilibacillus sp. nov. isolated from rice seeds.</title>
        <authorList>
            <person name="He S."/>
        </authorList>
    </citation>
    <scope>NUCLEOTIDE SEQUENCE [LARGE SCALE GENOMIC DNA]</scope>
    <source>
        <strain evidence="3 4">TD8</strain>
    </source>
</reference>
<dbReference type="EMBL" id="WEID01000120">
    <property type="protein sequence ID" value="KAB8125963.1"/>
    <property type="molecule type" value="Genomic_DNA"/>
</dbReference>
<evidence type="ECO:0000256" key="1">
    <source>
        <dbReference type="ARBA" id="ARBA00006817"/>
    </source>
</evidence>
<dbReference type="InterPro" id="IPR013538">
    <property type="entry name" value="ASHA1/2-like_C"/>
</dbReference>
<dbReference type="Proteomes" id="UP000480246">
    <property type="component" value="Unassembled WGS sequence"/>
</dbReference>
<dbReference type="OrthoDB" id="2364866at2"/>
<dbReference type="Pfam" id="PF08327">
    <property type="entry name" value="AHSA1"/>
    <property type="match status" value="1"/>
</dbReference>
<feature type="domain" description="Activator of Hsp90 ATPase homologue 1/2-like C-terminal" evidence="2">
    <location>
        <begin position="19"/>
        <end position="136"/>
    </location>
</feature>
<gene>
    <name evidence="3" type="ORF">F9U64_21085</name>
</gene>
<sequence>MLTLNQKPEIKSEMLIRRPINEVFEAFVDPEVTTQFWFTKSSGRLEQGKQIRWEWEMYGVADDIYVEKVEPNKAIRIQSADKTITEWNFTARSENDTFVSITQSGFPGNGDEMVNYAIGSMGGYTMVLCALKALLEHNVKLNVIADTAPDEANGNI</sequence>
<evidence type="ECO:0000313" key="4">
    <source>
        <dbReference type="Proteomes" id="UP000480246"/>
    </source>
</evidence>
<comment type="caution">
    <text evidence="3">The sequence shown here is derived from an EMBL/GenBank/DDBJ whole genome shotgun (WGS) entry which is preliminary data.</text>
</comment>
<accession>A0A7C8GQN4</accession>
<dbReference type="SUPFAM" id="SSF55961">
    <property type="entry name" value="Bet v1-like"/>
    <property type="match status" value="1"/>
</dbReference>
<evidence type="ECO:0000313" key="3">
    <source>
        <dbReference type="EMBL" id="KAB8125963.1"/>
    </source>
</evidence>
<dbReference type="InterPro" id="IPR023393">
    <property type="entry name" value="START-like_dom_sf"/>
</dbReference>
<evidence type="ECO:0000259" key="2">
    <source>
        <dbReference type="Pfam" id="PF08327"/>
    </source>
</evidence>
<name>A0A7C8GQN4_9BACI</name>
<comment type="similarity">
    <text evidence="1">Belongs to the AHA1 family.</text>
</comment>
<protein>
    <submittedName>
        <fullName evidence="3">Polyketide cyclase</fullName>
    </submittedName>
</protein>
<dbReference type="AlphaFoldDB" id="A0A7C8GQN4"/>
<organism evidence="3 4">
    <name type="scientific">Gracilibacillus oryzae</name>
    <dbReference type="NCBI Taxonomy" id="1672701"/>
    <lineage>
        <taxon>Bacteria</taxon>
        <taxon>Bacillati</taxon>
        <taxon>Bacillota</taxon>
        <taxon>Bacilli</taxon>
        <taxon>Bacillales</taxon>
        <taxon>Bacillaceae</taxon>
        <taxon>Gracilibacillus</taxon>
    </lineage>
</organism>
<dbReference type="CDD" id="cd08901">
    <property type="entry name" value="SRPBCC_CalC_Aha1-like_8"/>
    <property type="match status" value="1"/>
</dbReference>
<dbReference type="Gene3D" id="3.30.530.20">
    <property type="match status" value="1"/>
</dbReference>